<dbReference type="OrthoDB" id="5395440at2759"/>
<dbReference type="STRING" id="1198029.A0A1U7LRN6"/>
<feature type="compositionally biased region" description="Basic and acidic residues" evidence="2">
    <location>
        <begin position="328"/>
        <end position="339"/>
    </location>
</feature>
<organism evidence="3 4">
    <name type="scientific">Neolecta irregularis (strain DAH-3)</name>
    <dbReference type="NCBI Taxonomy" id="1198029"/>
    <lineage>
        <taxon>Eukaryota</taxon>
        <taxon>Fungi</taxon>
        <taxon>Dikarya</taxon>
        <taxon>Ascomycota</taxon>
        <taxon>Taphrinomycotina</taxon>
        <taxon>Neolectales</taxon>
        <taxon>Neolectaceae</taxon>
        <taxon>Neolecta</taxon>
    </lineage>
</organism>
<comment type="caution">
    <text evidence="3">The sequence shown here is derived from an EMBL/GenBank/DDBJ whole genome shotgun (WGS) entry which is preliminary data.</text>
</comment>
<evidence type="ECO:0000256" key="2">
    <source>
        <dbReference type="SAM" id="MobiDB-lite"/>
    </source>
</evidence>
<accession>A0A1U7LRN6</accession>
<feature type="region of interest" description="Disordered" evidence="2">
    <location>
        <begin position="328"/>
        <end position="364"/>
    </location>
</feature>
<keyword evidence="1" id="KW-0175">Coiled coil</keyword>
<gene>
    <name evidence="3" type="ORF">NEOLI_003820</name>
</gene>
<protein>
    <submittedName>
        <fullName evidence="3">Uncharacterized protein</fullName>
    </submittedName>
</protein>
<feature type="region of interest" description="Disordered" evidence="2">
    <location>
        <begin position="42"/>
        <end position="61"/>
    </location>
</feature>
<evidence type="ECO:0000256" key="1">
    <source>
        <dbReference type="SAM" id="Coils"/>
    </source>
</evidence>
<name>A0A1U7LRN6_NEOID</name>
<feature type="region of interest" description="Disordered" evidence="2">
    <location>
        <begin position="107"/>
        <end position="144"/>
    </location>
</feature>
<reference evidence="3 4" key="1">
    <citation type="submission" date="2016-04" db="EMBL/GenBank/DDBJ databases">
        <title>Evolutionary innovation and constraint leading to complex multicellularity in the Ascomycota.</title>
        <authorList>
            <person name="Cisse O."/>
            <person name="Nguyen A."/>
            <person name="Hewitt D.A."/>
            <person name="Jedd G."/>
            <person name="Stajich J.E."/>
        </authorList>
    </citation>
    <scope>NUCLEOTIDE SEQUENCE [LARGE SCALE GENOMIC DNA]</scope>
    <source>
        <strain evidence="3 4">DAH-3</strain>
    </source>
</reference>
<dbReference type="Proteomes" id="UP000186594">
    <property type="component" value="Unassembled WGS sequence"/>
</dbReference>
<dbReference type="AlphaFoldDB" id="A0A1U7LRN6"/>
<proteinExistence type="predicted"/>
<feature type="compositionally biased region" description="Polar residues" evidence="2">
    <location>
        <begin position="49"/>
        <end position="58"/>
    </location>
</feature>
<feature type="coiled-coil region" evidence="1">
    <location>
        <begin position="68"/>
        <end position="102"/>
    </location>
</feature>
<keyword evidence="4" id="KW-1185">Reference proteome</keyword>
<sequence length="364" mass="41186">MPPPNKGKPAFIEIPTLALASEASSELLGKSSSAFSSLFRWPQTHRHQSSQASEQNFPSAADADVNKVAALETELRSVSSDLARLIRREMDLEDMISQLQDDVDLALNGGKPQKRHYRSSDYFSDVGSGSPGKGYGASRPSLEEKQTQLERRIQELDISSIHASDYEETPKLQALLEDMRQKYAEDRSVKQGLEDIIAMNKLQLDALQDERDQLQQDVVPSLKERLATLEHAAEHLRNEKERLTSHLQNTEELLQKKSDQMAKLCLEIEHLKVSAPKAAAPLLDTTERIKEIETQRDALHQSLRALRERQTFESKKSASKIQALERELQKLRPSSDRNRLFHSLNANPNLEDDTKRRLVSTKPP</sequence>
<feature type="coiled-coil region" evidence="1">
    <location>
        <begin position="190"/>
        <end position="309"/>
    </location>
</feature>
<evidence type="ECO:0000313" key="3">
    <source>
        <dbReference type="EMBL" id="OLL25181.1"/>
    </source>
</evidence>
<evidence type="ECO:0000313" key="4">
    <source>
        <dbReference type="Proteomes" id="UP000186594"/>
    </source>
</evidence>
<dbReference type="EMBL" id="LXFE01000479">
    <property type="protein sequence ID" value="OLL25181.1"/>
    <property type="molecule type" value="Genomic_DNA"/>
</dbReference>